<dbReference type="InterPro" id="IPR006913">
    <property type="entry name" value="CENP-V/GFA"/>
</dbReference>
<reference evidence="5" key="1">
    <citation type="journal article" date="2020" name="Stud. Mycol.">
        <title>101 Dothideomycetes genomes: a test case for predicting lifestyles and emergence of pathogens.</title>
        <authorList>
            <person name="Haridas S."/>
            <person name="Albert R."/>
            <person name="Binder M."/>
            <person name="Bloem J."/>
            <person name="Labutti K."/>
            <person name="Salamov A."/>
            <person name="Andreopoulos B."/>
            <person name="Baker S."/>
            <person name="Barry K."/>
            <person name="Bills G."/>
            <person name="Bluhm B."/>
            <person name="Cannon C."/>
            <person name="Castanera R."/>
            <person name="Culley D."/>
            <person name="Daum C."/>
            <person name="Ezra D."/>
            <person name="Gonzalez J."/>
            <person name="Henrissat B."/>
            <person name="Kuo A."/>
            <person name="Liang C."/>
            <person name="Lipzen A."/>
            <person name="Lutzoni F."/>
            <person name="Magnuson J."/>
            <person name="Mondo S."/>
            <person name="Nolan M."/>
            <person name="Ohm R."/>
            <person name="Pangilinan J."/>
            <person name="Park H.-J."/>
            <person name="Ramirez L."/>
            <person name="Alfaro M."/>
            <person name="Sun H."/>
            <person name="Tritt A."/>
            <person name="Yoshinaga Y."/>
            <person name="Zwiers L.-H."/>
            <person name="Turgeon B."/>
            <person name="Goodwin S."/>
            <person name="Spatafora J."/>
            <person name="Crous P."/>
            <person name="Grigoriev I."/>
        </authorList>
    </citation>
    <scope>NUCLEOTIDE SEQUENCE</scope>
    <source>
        <strain evidence="5">CBS 122367</strain>
    </source>
</reference>
<dbReference type="Pfam" id="PF04828">
    <property type="entry name" value="GFA"/>
    <property type="match status" value="1"/>
</dbReference>
<dbReference type="Proteomes" id="UP000799291">
    <property type="component" value="Unassembled WGS sequence"/>
</dbReference>
<dbReference type="Gene3D" id="2.170.150.70">
    <property type="match status" value="1"/>
</dbReference>
<evidence type="ECO:0000313" key="5">
    <source>
        <dbReference type="EMBL" id="KAF2679337.1"/>
    </source>
</evidence>
<sequence>MSSTESPASAAAPSATYNGACHCNKIKYTVTQSPPLTDPTAEVIDCNCSICSRNGYLFIYVPDKDVTFEKGTLDDLRKYTFAPRHKIAHYFCPTCGTSCFSKSTDPEYYPDYLAVNVRAFEELDLKALKLKQVDGKNYNG</sequence>
<keyword evidence="3" id="KW-0862">Zinc</keyword>
<dbReference type="AlphaFoldDB" id="A0A6G1IM71"/>
<evidence type="ECO:0000256" key="3">
    <source>
        <dbReference type="ARBA" id="ARBA00022833"/>
    </source>
</evidence>
<evidence type="ECO:0000259" key="4">
    <source>
        <dbReference type="PROSITE" id="PS51891"/>
    </source>
</evidence>
<gene>
    <name evidence="5" type="ORF">K458DRAFT_375230</name>
</gene>
<dbReference type="PROSITE" id="PS51891">
    <property type="entry name" value="CENP_V_GFA"/>
    <property type="match status" value="1"/>
</dbReference>
<comment type="similarity">
    <text evidence="1">Belongs to the Gfa family.</text>
</comment>
<dbReference type="EMBL" id="MU005604">
    <property type="protein sequence ID" value="KAF2679337.1"/>
    <property type="molecule type" value="Genomic_DNA"/>
</dbReference>
<dbReference type="PANTHER" id="PTHR28620">
    <property type="entry name" value="CENTROMERE PROTEIN V"/>
    <property type="match status" value="1"/>
</dbReference>
<organism evidence="5 6">
    <name type="scientific">Lentithecium fluviatile CBS 122367</name>
    <dbReference type="NCBI Taxonomy" id="1168545"/>
    <lineage>
        <taxon>Eukaryota</taxon>
        <taxon>Fungi</taxon>
        <taxon>Dikarya</taxon>
        <taxon>Ascomycota</taxon>
        <taxon>Pezizomycotina</taxon>
        <taxon>Dothideomycetes</taxon>
        <taxon>Pleosporomycetidae</taxon>
        <taxon>Pleosporales</taxon>
        <taxon>Massarineae</taxon>
        <taxon>Lentitheciaceae</taxon>
        <taxon>Lentithecium</taxon>
    </lineage>
</organism>
<feature type="domain" description="CENP-V/GFA" evidence="4">
    <location>
        <begin position="17"/>
        <end position="139"/>
    </location>
</feature>
<dbReference type="GO" id="GO:0016846">
    <property type="term" value="F:carbon-sulfur lyase activity"/>
    <property type="evidence" value="ECO:0007669"/>
    <property type="project" value="InterPro"/>
</dbReference>
<dbReference type="OrthoDB" id="2993351at2759"/>
<protein>
    <submittedName>
        <fullName evidence="5">Glutathione-dependent formaldehyde-activating protein</fullName>
    </submittedName>
</protein>
<dbReference type="SUPFAM" id="SSF51316">
    <property type="entry name" value="Mss4-like"/>
    <property type="match status" value="1"/>
</dbReference>
<dbReference type="InterPro" id="IPR052355">
    <property type="entry name" value="CENP-V-like"/>
</dbReference>
<accession>A0A6G1IM71</accession>
<dbReference type="PANTHER" id="PTHR28620:SF1">
    <property type="entry name" value="CENP-V_GFA DOMAIN-CONTAINING PROTEIN"/>
    <property type="match status" value="1"/>
</dbReference>
<evidence type="ECO:0000256" key="2">
    <source>
        <dbReference type="ARBA" id="ARBA00022723"/>
    </source>
</evidence>
<evidence type="ECO:0000313" key="6">
    <source>
        <dbReference type="Proteomes" id="UP000799291"/>
    </source>
</evidence>
<keyword evidence="2" id="KW-0479">Metal-binding</keyword>
<name>A0A6G1IM71_9PLEO</name>
<keyword evidence="6" id="KW-1185">Reference proteome</keyword>
<evidence type="ECO:0000256" key="1">
    <source>
        <dbReference type="ARBA" id="ARBA00005495"/>
    </source>
</evidence>
<dbReference type="GO" id="GO:0046872">
    <property type="term" value="F:metal ion binding"/>
    <property type="evidence" value="ECO:0007669"/>
    <property type="project" value="UniProtKB-KW"/>
</dbReference>
<dbReference type="InterPro" id="IPR011057">
    <property type="entry name" value="Mss4-like_sf"/>
</dbReference>
<proteinExistence type="inferred from homology"/>